<reference evidence="5" key="1">
    <citation type="submission" date="2020-11" db="EMBL/GenBank/DDBJ databases">
        <title>Kefir isolates.</title>
        <authorList>
            <person name="Marcisauskas S."/>
            <person name="Kim Y."/>
            <person name="Blasche S."/>
        </authorList>
    </citation>
    <scope>NUCLEOTIDE SEQUENCE</scope>
    <source>
        <strain evidence="5">Olga-1</strain>
    </source>
</reference>
<dbReference type="InterPro" id="IPR027534">
    <property type="entry name" value="Ribosomal_P1/P2"/>
</dbReference>
<dbReference type="GO" id="GO:0022625">
    <property type="term" value="C:cytosolic large ribosomal subunit"/>
    <property type="evidence" value="ECO:0007669"/>
    <property type="project" value="TreeGrafter"/>
</dbReference>
<dbReference type="CDD" id="cd05831">
    <property type="entry name" value="Ribosomal_P1"/>
    <property type="match status" value="1"/>
</dbReference>
<keyword evidence="2" id="KW-0689">Ribosomal protein</keyword>
<name>A0A9P7BEF2_9ASCO</name>
<dbReference type="GO" id="GO:0030295">
    <property type="term" value="F:protein kinase activator activity"/>
    <property type="evidence" value="ECO:0007669"/>
    <property type="project" value="TreeGrafter"/>
</dbReference>
<dbReference type="Proteomes" id="UP000697127">
    <property type="component" value="Unassembled WGS sequence"/>
</dbReference>
<comment type="caution">
    <text evidence="5">The sequence shown here is derived from an EMBL/GenBank/DDBJ whole genome shotgun (WGS) entry which is preliminary data.</text>
</comment>
<accession>A0A9P7BEF2</accession>
<dbReference type="Gene3D" id="1.10.10.1410">
    <property type="match status" value="1"/>
</dbReference>
<dbReference type="OrthoDB" id="2194681at2759"/>
<dbReference type="GO" id="GO:0003735">
    <property type="term" value="F:structural constituent of ribosome"/>
    <property type="evidence" value="ECO:0007669"/>
    <property type="project" value="InterPro"/>
</dbReference>
<sequence>MSAVTETALAYAAIILADSELEVSSENLTKLVQGANIEFDGIWSQIFANALEGKDLQSLLFNFNVSSSGAAGAVAGGSSTGAADEAAAEEEVEEAKEESDDDMGFGLFD</sequence>
<dbReference type="PANTHER" id="PTHR45696:SF10">
    <property type="entry name" value="LARGE RIBOSOMAL SUBUNIT PROTEIN P1"/>
    <property type="match status" value="1"/>
</dbReference>
<comment type="similarity">
    <text evidence="1">Belongs to the eukaryotic ribosomal protein P1/P2 family.</text>
</comment>
<feature type="compositionally biased region" description="Acidic residues" evidence="4">
    <location>
        <begin position="86"/>
        <end position="103"/>
    </location>
</feature>
<feature type="region of interest" description="Disordered" evidence="4">
    <location>
        <begin position="74"/>
        <end position="109"/>
    </location>
</feature>
<dbReference type="AlphaFoldDB" id="A0A9P7BEF2"/>
<evidence type="ECO:0008006" key="7">
    <source>
        <dbReference type="Google" id="ProtNLM"/>
    </source>
</evidence>
<dbReference type="HAMAP" id="MF_01478">
    <property type="entry name" value="Ribosomal_L12_arch"/>
    <property type="match status" value="1"/>
</dbReference>
<evidence type="ECO:0000256" key="2">
    <source>
        <dbReference type="ARBA" id="ARBA00022980"/>
    </source>
</evidence>
<protein>
    <recommendedName>
        <fullName evidence="7">60S acidic ribosomal protein P1-alpha</fullName>
    </recommendedName>
</protein>
<evidence type="ECO:0000256" key="4">
    <source>
        <dbReference type="SAM" id="MobiDB-lite"/>
    </source>
</evidence>
<keyword evidence="6" id="KW-1185">Reference proteome</keyword>
<evidence type="ECO:0000313" key="5">
    <source>
        <dbReference type="EMBL" id="KAG0686599.1"/>
    </source>
</evidence>
<gene>
    <name evidence="5" type="ORF">C6P40_003737</name>
</gene>
<dbReference type="InterPro" id="IPR038716">
    <property type="entry name" value="P1/P2_N_sf"/>
</dbReference>
<dbReference type="GO" id="GO:0002181">
    <property type="term" value="P:cytoplasmic translation"/>
    <property type="evidence" value="ECO:0007669"/>
    <property type="project" value="TreeGrafter"/>
</dbReference>
<dbReference type="FunFam" id="1.10.10.1410:FF:000002">
    <property type="entry name" value="60S acidic ribosomal protein P2"/>
    <property type="match status" value="1"/>
</dbReference>
<dbReference type="PANTHER" id="PTHR45696">
    <property type="entry name" value="60S ACIDIC RIBOSOMAL PROTEIN P1"/>
    <property type="match status" value="1"/>
</dbReference>
<dbReference type="GO" id="GO:0043021">
    <property type="term" value="F:ribonucleoprotein complex binding"/>
    <property type="evidence" value="ECO:0007669"/>
    <property type="project" value="TreeGrafter"/>
</dbReference>
<keyword evidence="3" id="KW-0687">Ribonucleoprotein</keyword>
<evidence type="ECO:0000256" key="1">
    <source>
        <dbReference type="ARBA" id="ARBA00005436"/>
    </source>
</evidence>
<dbReference type="Pfam" id="PF00428">
    <property type="entry name" value="Ribosomal_60s"/>
    <property type="match status" value="1"/>
</dbReference>
<evidence type="ECO:0000256" key="3">
    <source>
        <dbReference type="ARBA" id="ARBA00023274"/>
    </source>
</evidence>
<organism evidence="5 6">
    <name type="scientific">Pichia californica</name>
    <dbReference type="NCBI Taxonomy" id="460514"/>
    <lineage>
        <taxon>Eukaryota</taxon>
        <taxon>Fungi</taxon>
        <taxon>Dikarya</taxon>
        <taxon>Ascomycota</taxon>
        <taxon>Saccharomycotina</taxon>
        <taxon>Pichiomycetes</taxon>
        <taxon>Pichiales</taxon>
        <taxon>Pichiaceae</taxon>
        <taxon>Pichia</taxon>
    </lineage>
</organism>
<dbReference type="EMBL" id="PUHW01000435">
    <property type="protein sequence ID" value="KAG0686599.1"/>
    <property type="molecule type" value="Genomic_DNA"/>
</dbReference>
<evidence type="ECO:0000313" key="6">
    <source>
        <dbReference type="Proteomes" id="UP000697127"/>
    </source>
</evidence>
<dbReference type="GO" id="GO:0006414">
    <property type="term" value="P:translational elongation"/>
    <property type="evidence" value="ECO:0007669"/>
    <property type="project" value="InterPro"/>
</dbReference>
<proteinExistence type="inferred from homology"/>